<dbReference type="Pfam" id="PF00149">
    <property type="entry name" value="Metallophos"/>
    <property type="match status" value="1"/>
</dbReference>
<dbReference type="InterPro" id="IPR029052">
    <property type="entry name" value="Metallo-depent_PP-like"/>
</dbReference>
<dbReference type="AlphaFoldDB" id="A0A919WHA9"/>
<sequence>MKTLLRKKLWAMMIILMIMCGYIIWENNRIVVVEESIPIRELPEDLEGFTIVQITDLHEKVFGKEQSKLINMINSINYDAIVFTGDMLVSPESNNYAPFYTLIEGIRKKNIAYFVPGNTDPQSFIIGEKEVYERDRFIKGMEERGIKLLDTIEKVKVGSSNLYFTYFENSIALLEQSEQDKKLDPYIERLLMLEQYFDSEVLIALNHYPIPDDRIDLLKEEERLWAYDLLIAGHYHGGQIRLPFIGAVFIPEPYYLWDGFFPPQDRVKGLWNYNGIQQYVSTGLGSSDAISFLNFRFYNPPEVNVLTLKKK</sequence>
<dbReference type="Proteomes" id="UP000682111">
    <property type="component" value="Unassembled WGS sequence"/>
</dbReference>
<dbReference type="PANTHER" id="PTHR31302:SF0">
    <property type="entry name" value="TRANSMEMBRANE PROTEIN WITH METALLOPHOSPHOESTERASE DOMAIN"/>
    <property type="match status" value="1"/>
</dbReference>
<dbReference type="InterPro" id="IPR051158">
    <property type="entry name" value="Metallophosphoesterase_sf"/>
</dbReference>
<comment type="caution">
    <text evidence="3">The sequence shown here is derived from an EMBL/GenBank/DDBJ whole genome shotgun (WGS) entry which is preliminary data.</text>
</comment>
<feature type="transmembrane region" description="Helical" evidence="1">
    <location>
        <begin position="9"/>
        <end position="25"/>
    </location>
</feature>
<keyword evidence="1" id="KW-1133">Transmembrane helix</keyword>
<protein>
    <submittedName>
        <fullName evidence="3">Phosphoesterase</fullName>
    </submittedName>
</protein>
<name>A0A919WHA9_9BACI</name>
<evidence type="ECO:0000313" key="3">
    <source>
        <dbReference type="EMBL" id="GIN61991.1"/>
    </source>
</evidence>
<dbReference type="GO" id="GO:0016787">
    <property type="term" value="F:hydrolase activity"/>
    <property type="evidence" value="ECO:0007669"/>
    <property type="project" value="InterPro"/>
</dbReference>
<evidence type="ECO:0000313" key="4">
    <source>
        <dbReference type="Proteomes" id="UP000682111"/>
    </source>
</evidence>
<reference evidence="3" key="1">
    <citation type="submission" date="2021-03" db="EMBL/GenBank/DDBJ databases">
        <title>Antimicrobial resistance genes in bacteria isolated from Japanese honey, and their potential for conferring macrolide and lincosamide resistance in the American foulbrood pathogen Paenibacillus larvae.</title>
        <authorList>
            <person name="Okamoto M."/>
            <person name="Kumagai M."/>
            <person name="Kanamori H."/>
            <person name="Takamatsu D."/>
        </authorList>
    </citation>
    <scope>NUCLEOTIDE SEQUENCE</scope>
    <source>
        <strain evidence="3">J27TS8</strain>
    </source>
</reference>
<keyword evidence="4" id="KW-1185">Reference proteome</keyword>
<dbReference type="RefSeq" id="WP_095314324.1">
    <property type="nucleotide sequence ID" value="NZ_BORC01000003.1"/>
</dbReference>
<dbReference type="EMBL" id="BORC01000003">
    <property type="protein sequence ID" value="GIN61991.1"/>
    <property type="molecule type" value="Genomic_DNA"/>
</dbReference>
<feature type="domain" description="Calcineurin-like phosphoesterase" evidence="2">
    <location>
        <begin position="50"/>
        <end position="237"/>
    </location>
</feature>
<dbReference type="PANTHER" id="PTHR31302">
    <property type="entry name" value="TRANSMEMBRANE PROTEIN WITH METALLOPHOSPHOESTERASE DOMAIN-RELATED"/>
    <property type="match status" value="1"/>
</dbReference>
<dbReference type="Gene3D" id="3.60.21.10">
    <property type="match status" value="1"/>
</dbReference>
<evidence type="ECO:0000259" key="2">
    <source>
        <dbReference type="Pfam" id="PF00149"/>
    </source>
</evidence>
<gene>
    <name evidence="3" type="ORF">J27TS8_19840</name>
</gene>
<evidence type="ECO:0000256" key="1">
    <source>
        <dbReference type="SAM" id="Phobius"/>
    </source>
</evidence>
<keyword evidence="1" id="KW-0812">Transmembrane</keyword>
<accession>A0A919WHA9</accession>
<organism evidence="3 4">
    <name type="scientific">Robertmurraya siralis</name>
    <dbReference type="NCBI Taxonomy" id="77777"/>
    <lineage>
        <taxon>Bacteria</taxon>
        <taxon>Bacillati</taxon>
        <taxon>Bacillota</taxon>
        <taxon>Bacilli</taxon>
        <taxon>Bacillales</taxon>
        <taxon>Bacillaceae</taxon>
        <taxon>Robertmurraya</taxon>
    </lineage>
</organism>
<dbReference type="InterPro" id="IPR004843">
    <property type="entry name" value="Calcineurin-like_PHP"/>
</dbReference>
<proteinExistence type="predicted"/>
<dbReference type="SUPFAM" id="SSF56300">
    <property type="entry name" value="Metallo-dependent phosphatases"/>
    <property type="match status" value="1"/>
</dbReference>
<keyword evidence="1" id="KW-0472">Membrane</keyword>